<sequence length="428" mass="49166">MVDLPGLFQAGNSAQSDDNAELVTDMVMRYAMRRRPRRKMPQRINGAFRRTPHSRKMHWSAVGEIVSIFTPEPEPELKGEARALTWTKHKIIIVQSSRGQPSGTPSRLNTPSQTQRQDAMVQPPVFVATHPRACSTAFERVFMTRRDVLESQHEPFADAYYFGPEFLSNRFRDDAATRQASPGSHQTYKSVLEDFDQVEKQGKRVFIKDMAYYFFLPDGSQPPIARSLGGGSEPGNPTVMPLETLKRFHFTFLIRHPRRSIPSFYRCTVPPLVEKTAYTPFMPCEAGYKELVQLFDFLVRHGIVDKGRVTVVDADDLLDHPEQMIRQFCDRTGIDFEPGMLVWDEADGEHAARLFAKWNGWHDDVLDSTRLNGRSHAQKTSTVESEDEEWADMYGPEAQKLIRQVVDDNIPRYEYLKQFCMRIEGKRS</sequence>
<dbReference type="EMBL" id="JAAVMX010000003">
    <property type="protein sequence ID" value="KAF4510350.1"/>
    <property type="molecule type" value="Genomic_DNA"/>
</dbReference>
<organism evidence="2 3">
    <name type="scientific">Ophiocordyceps sinensis</name>
    <dbReference type="NCBI Taxonomy" id="72228"/>
    <lineage>
        <taxon>Eukaryota</taxon>
        <taxon>Fungi</taxon>
        <taxon>Dikarya</taxon>
        <taxon>Ascomycota</taxon>
        <taxon>Pezizomycotina</taxon>
        <taxon>Sordariomycetes</taxon>
        <taxon>Hypocreomycetidae</taxon>
        <taxon>Hypocreales</taxon>
        <taxon>Ophiocordycipitaceae</taxon>
        <taxon>Ophiocordyceps</taxon>
    </lineage>
</organism>
<dbReference type="PANTHER" id="PTHR48419">
    <property type="entry name" value="SULFOTRANSFERASE DOMAIN-CONTAINING PROTEIN"/>
    <property type="match status" value="1"/>
</dbReference>
<dbReference type="OrthoDB" id="2405944at2759"/>
<evidence type="ECO:0008006" key="4">
    <source>
        <dbReference type="Google" id="ProtNLM"/>
    </source>
</evidence>
<reference evidence="2 3" key="1">
    <citation type="journal article" date="2020" name="Genome Biol. Evol.">
        <title>A new high-quality draft genome assembly of the Chinese cordyceps Ophiocordyceps sinensis.</title>
        <authorList>
            <person name="Shu R."/>
            <person name="Zhang J."/>
            <person name="Meng Q."/>
            <person name="Zhang H."/>
            <person name="Zhou G."/>
            <person name="Li M."/>
            <person name="Wu P."/>
            <person name="Zhao Y."/>
            <person name="Chen C."/>
            <person name="Qin Q."/>
        </authorList>
    </citation>
    <scope>NUCLEOTIDE SEQUENCE [LARGE SCALE GENOMIC DNA]</scope>
    <source>
        <strain evidence="2 3">IOZ07</strain>
    </source>
</reference>
<gene>
    <name evidence="2" type="ORF">G6O67_002243</name>
</gene>
<dbReference type="PANTHER" id="PTHR48419:SF1">
    <property type="entry name" value="SULFOTRANSFERASE DOMAIN-CONTAINING PROTEIN"/>
    <property type="match status" value="1"/>
</dbReference>
<evidence type="ECO:0000313" key="3">
    <source>
        <dbReference type="Proteomes" id="UP000557566"/>
    </source>
</evidence>
<evidence type="ECO:0000313" key="2">
    <source>
        <dbReference type="EMBL" id="KAF4510350.1"/>
    </source>
</evidence>
<dbReference type="InterPro" id="IPR027417">
    <property type="entry name" value="P-loop_NTPase"/>
</dbReference>
<evidence type="ECO:0000256" key="1">
    <source>
        <dbReference type="SAM" id="MobiDB-lite"/>
    </source>
</evidence>
<dbReference type="SUPFAM" id="SSF52540">
    <property type="entry name" value="P-loop containing nucleoside triphosphate hydrolases"/>
    <property type="match status" value="1"/>
</dbReference>
<feature type="region of interest" description="Disordered" evidence="1">
    <location>
        <begin position="94"/>
        <end position="115"/>
    </location>
</feature>
<accession>A0A8H4V7C5</accession>
<dbReference type="InterPro" id="IPR053226">
    <property type="entry name" value="Pyrrolopyrazine_biosynth_F"/>
</dbReference>
<dbReference type="AlphaFoldDB" id="A0A8H4V7C5"/>
<dbReference type="Proteomes" id="UP000557566">
    <property type="component" value="Unassembled WGS sequence"/>
</dbReference>
<name>A0A8H4V7C5_9HYPO</name>
<dbReference type="Pfam" id="PF19798">
    <property type="entry name" value="Sulfotransfer_5"/>
    <property type="match status" value="1"/>
</dbReference>
<comment type="caution">
    <text evidence="2">The sequence shown here is derived from an EMBL/GenBank/DDBJ whole genome shotgun (WGS) entry which is preliminary data.</text>
</comment>
<proteinExistence type="predicted"/>
<keyword evidence="3" id="KW-1185">Reference proteome</keyword>
<dbReference type="Gene3D" id="3.40.50.300">
    <property type="entry name" value="P-loop containing nucleotide triphosphate hydrolases"/>
    <property type="match status" value="1"/>
</dbReference>
<protein>
    <recommendedName>
        <fullName evidence="4">P-loop containing nucleoside triphosphate hydrolase protein</fullName>
    </recommendedName>
</protein>